<evidence type="ECO:0000313" key="4">
    <source>
        <dbReference type="Proteomes" id="UP000230233"/>
    </source>
</evidence>
<dbReference type="EMBL" id="PDUG01000002">
    <property type="protein sequence ID" value="PIC48615.1"/>
    <property type="molecule type" value="Genomic_DNA"/>
</dbReference>
<protein>
    <submittedName>
        <fullName evidence="3">Uncharacterized protein</fullName>
    </submittedName>
</protein>
<dbReference type="AlphaFoldDB" id="A0A2G5V9Z3"/>
<dbReference type="InterPro" id="IPR036638">
    <property type="entry name" value="HLH_DNA-bd_sf"/>
</dbReference>
<sequence>MPPRKENAKKTYTESQRARKNAYEQARKAKKNGPMEELRALTRHRFSSDFQPEGAVIVEAANYIDELRRMLAEKEAAQKTNQIEMEEFDPEKAAYEMFGISQPSSNAQSVTQPAVVVSSTSTSSEASYSQWNGYQEPQHEMFEPSPPSTIAQSEMFGMSQPSSNAQLASPPVDGAPNTATSSEATFNQWNGYSEQYRMSPPWSIAESVTPPTVFVPNISPDGVYNGSASPPSSVVSNGSTSSEAAYDQWNGYQEPQQYYCPPQVDQQQQYDEYLMNGGQYY</sequence>
<name>A0A2G5V9Z3_9PELO</name>
<organism evidence="3 4">
    <name type="scientific">Caenorhabditis nigoni</name>
    <dbReference type="NCBI Taxonomy" id="1611254"/>
    <lineage>
        <taxon>Eukaryota</taxon>
        <taxon>Metazoa</taxon>
        <taxon>Ecdysozoa</taxon>
        <taxon>Nematoda</taxon>
        <taxon>Chromadorea</taxon>
        <taxon>Rhabditida</taxon>
        <taxon>Rhabditina</taxon>
        <taxon>Rhabditomorpha</taxon>
        <taxon>Rhabditoidea</taxon>
        <taxon>Rhabditidae</taxon>
        <taxon>Peloderinae</taxon>
        <taxon>Caenorhabditis</taxon>
    </lineage>
</organism>
<feature type="region of interest" description="Disordered" evidence="2">
    <location>
        <begin position="220"/>
        <end position="243"/>
    </location>
</feature>
<evidence type="ECO:0000256" key="2">
    <source>
        <dbReference type="SAM" id="MobiDB-lite"/>
    </source>
</evidence>
<feature type="compositionally biased region" description="Basic and acidic residues" evidence="2">
    <location>
        <begin position="1"/>
        <end position="12"/>
    </location>
</feature>
<evidence type="ECO:0000313" key="3">
    <source>
        <dbReference type="EMBL" id="PIC48615.1"/>
    </source>
</evidence>
<keyword evidence="1" id="KW-0175">Coiled coil</keyword>
<feature type="region of interest" description="Disordered" evidence="2">
    <location>
        <begin position="160"/>
        <end position="180"/>
    </location>
</feature>
<keyword evidence="4" id="KW-1185">Reference proteome</keyword>
<accession>A0A2G5V9Z3</accession>
<dbReference type="GO" id="GO:0046983">
    <property type="term" value="F:protein dimerization activity"/>
    <property type="evidence" value="ECO:0007669"/>
    <property type="project" value="InterPro"/>
</dbReference>
<feature type="coiled-coil region" evidence="1">
    <location>
        <begin position="57"/>
        <end position="87"/>
    </location>
</feature>
<evidence type="ECO:0000256" key="1">
    <source>
        <dbReference type="SAM" id="Coils"/>
    </source>
</evidence>
<gene>
    <name evidence="3" type="primary">Cnig_chr_II.g7520</name>
    <name evidence="3" type="ORF">B9Z55_007520</name>
</gene>
<comment type="caution">
    <text evidence="3">The sequence shown here is derived from an EMBL/GenBank/DDBJ whole genome shotgun (WGS) entry which is preliminary data.</text>
</comment>
<feature type="region of interest" description="Disordered" evidence="2">
    <location>
        <begin position="1"/>
        <end position="36"/>
    </location>
</feature>
<dbReference type="Proteomes" id="UP000230233">
    <property type="component" value="Chromosome II"/>
</dbReference>
<reference evidence="4" key="1">
    <citation type="submission" date="2017-10" db="EMBL/GenBank/DDBJ databases">
        <title>Rapid genome shrinkage in a self-fertile nematode reveals novel sperm competition proteins.</title>
        <authorList>
            <person name="Yin D."/>
            <person name="Schwarz E.M."/>
            <person name="Thomas C.G."/>
            <person name="Felde R.L."/>
            <person name="Korf I.F."/>
            <person name="Cutter A.D."/>
            <person name="Schartner C.M."/>
            <person name="Ralston E.J."/>
            <person name="Meyer B.J."/>
            <person name="Haag E.S."/>
        </authorList>
    </citation>
    <scope>NUCLEOTIDE SEQUENCE [LARGE SCALE GENOMIC DNA]</scope>
    <source>
        <strain evidence="4">JU1422</strain>
    </source>
</reference>
<proteinExistence type="predicted"/>
<dbReference type="SUPFAM" id="SSF47459">
    <property type="entry name" value="HLH, helix-loop-helix DNA-binding domain"/>
    <property type="match status" value="1"/>
</dbReference>
<feature type="compositionally biased region" description="Basic and acidic residues" evidence="2">
    <location>
        <begin position="21"/>
        <end position="36"/>
    </location>
</feature>
<feature type="compositionally biased region" description="Low complexity" evidence="2">
    <location>
        <begin position="225"/>
        <end position="242"/>
    </location>
</feature>